<dbReference type="PRINTS" id="PR00457">
    <property type="entry name" value="ANPEROXIDASE"/>
</dbReference>
<organism evidence="3">
    <name type="scientific">Clastoptera arizonana</name>
    <name type="common">Arizona spittle bug</name>
    <dbReference type="NCBI Taxonomy" id="38151"/>
    <lineage>
        <taxon>Eukaryota</taxon>
        <taxon>Metazoa</taxon>
        <taxon>Ecdysozoa</taxon>
        <taxon>Arthropoda</taxon>
        <taxon>Hexapoda</taxon>
        <taxon>Insecta</taxon>
        <taxon>Pterygota</taxon>
        <taxon>Neoptera</taxon>
        <taxon>Paraneoptera</taxon>
        <taxon>Hemiptera</taxon>
        <taxon>Auchenorrhyncha</taxon>
        <taxon>Cercopoidea</taxon>
        <taxon>Clastopteridae</taxon>
        <taxon>Clastoptera</taxon>
    </lineage>
</organism>
<name>A0A1B6EBN4_9HEMI</name>
<dbReference type="SUPFAM" id="SSF48113">
    <property type="entry name" value="Heme-dependent peroxidases"/>
    <property type="match status" value="1"/>
</dbReference>
<dbReference type="AlphaFoldDB" id="A0A1B6EBN4"/>
<dbReference type="EMBL" id="GEDC01001991">
    <property type="protein sequence ID" value="JAS35307.1"/>
    <property type="molecule type" value="Transcribed_RNA"/>
</dbReference>
<keyword evidence="2" id="KW-0479">Metal-binding</keyword>
<dbReference type="GO" id="GO:0006979">
    <property type="term" value="P:response to oxidative stress"/>
    <property type="evidence" value="ECO:0007669"/>
    <property type="project" value="InterPro"/>
</dbReference>
<gene>
    <name evidence="3" type="ORF">g.7780</name>
</gene>
<keyword evidence="1" id="KW-0560">Oxidoreductase</keyword>
<dbReference type="InterPro" id="IPR010255">
    <property type="entry name" value="Haem_peroxidase_sf"/>
</dbReference>
<evidence type="ECO:0000256" key="2">
    <source>
        <dbReference type="PIRSR" id="PIRSR619791-2"/>
    </source>
</evidence>
<keyword evidence="2" id="KW-0408">Iron</keyword>
<reference evidence="3" key="1">
    <citation type="submission" date="2015-12" db="EMBL/GenBank/DDBJ databases">
        <title>De novo transcriptome assembly of four potential Pierce s Disease insect vectors from Arizona vineyards.</title>
        <authorList>
            <person name="Tassone E.E."/>
        </authorList>
    </citation>
    <scope>NUCLEOTIDE SEQUENCE</scope>
</reference>
<dbReference type="GO" id="GO:0046872">
    <property type="term" value="F:metal ion binding"/>
    <property type="evidence" value="ECO:0007669"/>
    <property type="project" value="UniProtKB-KW"/>
</dbReference>
<dbReference type="PANTHER" id="PTHR11475">
    <property type="entry name" value="OXIDASE/PEROXIDASE"/>
    <property type="match status" value="1"/>
</dbReference>
<dbReference type="PANTHER" id="PTHR11475:SF134">
    <property type="entry name" value="LD42267P"/>
    <property type="match status" value="1"/>
</dbReference>
<accession>A0A1B6EBN4</accession>
<keyword evidence="1" id="KW-0575">Peroxidase</keyword>
<dbReference type="Gene3D" id="1.10.640.10">
    <property type="entry name" value="Haem peroxidase domain superfamily, animal type"/>
    <property type="match status" value="1"/>
</dbReference>
<protein>
    <submittedName>
        <fullName evidence="3">Uncharacterized protein</fullName>
    </submittedName>
</protein>
<dbReference type="FunFam" id="1.10.640.10:FF:000006">
    <property type="entry name" value="Double oxidase: two peroxidase domains"/>
    <property type="match status" value="1"/>
</dbReference>
<evidence type="ECO:0000256" key="1">
    <source>
        <dbReference type="ARBA" id="ARBA00022559"/>
    </source>
</evidence>
<dbReference type="GO" id="GO:0004601">
    <property type="term" value="F:peroxidase activity"/>
    <property type="evidence" value="ECO:0007669"/>
    <property type="project" value="UniProtKB-KW"/>
</dbReference>
<dbReference type="PROSITE" id="PS50292">
    <property type="entry name" value="PEROXIDASE_3"/>
    <property type="match status" value="1"/>
</dbReference>
<dbReference type="Pfam" id="PF03098">
    <property type="entry name" value="An_peroxidase"/>
    <property type="match status" value="1"/>
</dbReference>
<keyword evidence="2" id="KW-0349">Heme</keyword>
<proteinExistence type="predicted"/>
<evidence type="ECO:0000313" key="3">
    <source>
        <dbReference type="EMBL" id="JAS35307.1"/>
    </source>
</evidence>
<dbReference type="InterPro" id="IPR037120">
    <property type="entry name" value="Haem_peroxidase_sf_animal"/>
</dbReference>
<sequence>MVMQLAQITDHDLTFTPVNKGFINEGILNCLSCDSMMTVHPQCFPIPVPKDDPYFPYKNSTTGQPYCIPATRSMPGQRTLGPREQMNQLTAYLDMSFVYGSDVCEAKSLRSFYGGRLNVTKHPFKGKPLLPEIFAHPECRSEDKICFQAGDARASEQPSLGSLHTVLLREHNSIATEMSKLNPHWGDETIYLETRRILGAMYQHIIFNEFLPRIFGWKGIKNHGLTLQPDGYYEGYDASCDGTIFNEFSAAAFRFGHSLLRPIFQRVDASYKPLNPPVQLREHFFKPAILYKPFIIDEIILGLVDTPMETLDNFITEEVTNHLFEKKQIPHSGMDLISLNIQRARDHGIPGYNFYREKCNLKKAQNFSDLLEEISPETLKMIIKVYDHVDDIDLFPGGMSERPLPGGVLGPTFACIVGHQFRRIRSCDRFWYENDNPLTRFTAAQLKEIRKATLSRIICNNLDNVKIIQRMTLDLPDHFMNPRVKCSSIPKVDLDPWKERAACSVRNVVINVGSTSHVSPCMTCTCTKEGPICQSVKVTNCFQLARLFTSEAVLEDTICKVQCSFVFRALQEFSESTSGNQLGFT</sequence>
<feature type="binding site" description="axial binding residue" evidence="2">
    <location>
        <position position="257"/>
    </location>
    <ligand>
        <name>heme b</name>
        <dbReference type="ChEBI" id="CHEBI:60344"/>
    </ligand>
    <ligandPart>
        <name>Fe</name>
        <dbReference type="ChEBI" id="CHEBI:18248"/>
    </ligandPart>
</feature>
<dbReference type="GO" id="GO:0020037">
    <property type="term" value="F:heme binding"/>
    <property type="evidence" value="ECO:0007669"/>
    <property type="project" value="InterPro"/>
</dbReference>
<dbReference type="CDD" id="cd09823">
    <property type="entry name" value="peroxinectin_like"/>
    <property type="match status" value="1"/>
</dbReference>
<dbReference type="InterPro" id="IPR019791">
    <property type="entry name" value="Haem_peroxidase_animal"/>
</dbReference>